<reference evidence="5" key="1">
    <citation type="submission" date="2020-02" db="EMBL/GenBank/DDBJ databases">
        <authorList>
            <person name="Meier V. D."/>
        </authorList>
    </citation>
    <scope>NUCLEOTIDE SEQUENCE</scope>
    <source>
        <strain evidence="5">AVDCRST_MAG72</strain>
    </source>
</reference>
<accession>A0A6J4MQA7</accession>
<organism evidence="5">
    <name type="scientific">uncultured Nocardioidaceae bacterium</name>
    <dbReference type="NCBI Taxonomy" id="253824"/>
    <lineage>
        <taxon>Bacteria</taxon>
        <taxon>Bacillati</taxon>
        <taxon>Actinomycetota</taxon>
        <taxon>Actinomycetes</taxon>
        <taxon>Propionibacteriales</taxon>
        <taxon>Nocardioidaceae</taxon>
        <taxon>environmental samples</taxon>
    </lineage>
</organism>
<dbReference type="SUPFAM" id="SSF51735">
    <property type="entry name" value="NAD(P)-binding Rossmann-fold domains"/>
    <property type="match status" value="1"/>
</dbReference>
<name>A0A6J4MQA7_9ACTN</name>
<dbReference type="Gene3D" id="3.40.50.720">
    <property type="entry name" value="NAD(P)-binding Rossmann-like Domain"/>
    <property type="match status" value="1"/>
</dbReference>
<dbReference type="Pfam" id="PF22725">
    <property type="entry name" value="GFO_IDH_MocA_C3"/>
    <property type="match status" value="1"/>
</dbReference>
<dbReference type="Pfam" id="PF01408">
    <property type="entry name" value="GFO_IDH_MocA"/>
    <property type="match status" value="1"/>
</dbReference>
<proteinExistence type="inferred from homology"/>
<dbReference type="EMBL" id="CADCUJ010000104">
    <property type="protein sequence ID" value="CAA9363725.1"/>
    <property type="molecule type" value="Genomic_DNA"/>
</dbReference>
<protein>
    <submittedName>
        <fullName evidence="5">Uncharacterized protein</fullName>
    </submittedName>
</protein>
<dbReference type="Gene3D" id="3.30.360.10">
    <property type="entry name" value="Dihydrodipicolinate Reductase, domain 2"/>
    <property type="match status" value="1"/>
</dbReference>
<evidence type="ECO:0000259" key="3">
    <source>
        <dbReference type="Pfam" id="PF01408"/>
    </source>
</evidence>
<dbReference type="GO" id="GO:0016491">
    <property type="term" value="F:oxidoreductase activity"/>
    <property type="evidence" value="ECO:0007669"/>
    <property type="project" value="UniProtKB-KW"/>
</dbReference>
<dbReference type="PANTHER" id="PTHR22604">
    <property type="entry name" value="OXIDOREDUCTASES"/>
    <property type="match status" value="1"/>
</dbReference>
<evidence type="ECO:0000256" key="1">
    <source>
        <dbReference type="ARBA" id="ARBA00010928"/>
    </source>
</evidence>
<keyword evidence="2" id="KW-0560">Oxidoreductase</keyword>
<feature type="domain" description="GFO/IDH/MocA-like oxidoreductase" evidence="4">
    <location>
        <begin position="155"/>
        <end position="269"/>
    </location>
</feature>
<dbReference type="GO" id="GO:0000166">
    <property type="term" value="F:nucleotide binding"/>
    <property type="evidence" value="ECO:0007669"/>
    <property type="project" value="InterPro"/>
</dbReference>
<dbReference type="InterPro" id="IPR000683">
    <property type="entry name" value="Gfo/Idh/MocA-like_OxRdtase_N"/>
</dbReference>
<dbReference type="SUPFAM" id="SSF55347">
    <property type="entry name" value="Glyceraldehyde-3-phosphate dehydrogenase-like, C-terminal domain"/>
    <property type="match status" value="1"/>
</dbReference>
<dbReference type="PANTHER" id="PTHR22604:SF105">
    <property type="entry name" value="TRANS-1,2-DIHYDROBENZENE-1,2-DIOL DEHYDROGENASE"/>
    <property type="match status" value="1"/>
</dbReference>
<gene>
    <name evidence="5" type="ORF">AVDCRST_MAG72-2512</name>
</gene>
<dbReference type="AlphaFoldDB" id="A0A6J4MQA7"/>
<evidence type="ECO:0000313" key="5">
    <source>
        <dbReference type="EMBL" id="CAA9363725.1"/>
    </source>
</evidence>
<feature type="domain" description="Gfo/Idh/MocA-like oxidoreductase N-terminal" evidence="3">
    <location>
        <begin position="30"/>
        <end position="143"/>
    </location>
</feature>
<evidence type="ECO:0000256" key="2">
    <source>
        <dbReference type="ARBA" id="ARBA00023002"/>
    </source>
</evidence>
<evidence type="ECO:0000259" key="4">
    <source>
        <dbReference type="Pfam" id="PF22725"/>
    </source>
</evidence>
<dbReference type="InterPro" id="IPR055170">
    <property type="entry name" value="GFO_IDH_MocA-like_dom"/>
</dbReference>
<dbReference type="InterPro" id="IPR050984">
    <property type="entry name" value="Gfo/Idh/MocA_domain"/>
</dbReference>
<sequence length="363" mass="38996">MTSILRGLPSLDVTPGPRLTEPLPADRPVRWGIMATGKIARSFATDLALLPDATIAAVGSRRLDSAREFAAAYDATAYGSYQELVADPAVDIVYVATPHALHKQDTLMAFEAGKPVLCEKALTLNARDAEELVAEARARRLFFMEAMWMRCNPVVRRLVQLASDGVLGRLQQVRADLGFFVDRPDTDRLLAPELGGGALLDMGIYPLTFAHLFLGAPDQVGAAASLAPSGIDLNLSLSLGYPSGAVASLSSTMTGRSPRTASIATETGRVDIAEPFHQPTEATWVGDDGTETITERVTGTGLADEAQEVMRCLRNGETESPLVPLDETVALMRLMDRIREQIGVRYGADDGRRSPAPDHRGSN</sequence>
<comment type="similarity">
    <text evidence="1">Belongs to the Gfo/Idh/MocA family.</text>
</comment>
<dbReference type="InterPro" id="IPR036291">
    <property type="entry name" value="NAD(P)-bd_dom_sf"/>
</dbReference>